<dbReference type="PROSITE" id="PS51379">
    <property type="entry name" value="4FE4S_FER_2"/>
    <property type="match status" value="2"/>
</dbReference>
<evidence type="ECO:0000256" key="4">
    <source>
        <dbReference type="ARBA" id="ARBA00023004"/>
    </source>
</evidence>
<feature type="compositionally biased region" description="Low complexity" evidence="6">
    <location>
        <begin position="931"/>
        <end position="973"/>
    </location>
</feature>
<evidence type="ECO:0000256" key="7">
    <source>
        <dbReference type="SAM" id="Phobius"/>
    </source>
</evidence>
<evidence type="ECO:0000256" key="5">
    <source>
        <dbReference type="ARBA" id="ARBA00023014"/>
    </source>
</evidence>
<gene>
    <name evidence="9" type="ORF">GCM10011489_32270</name>
</gene>
<dbReference type="PROSITE" id="PS00198">
    <property type="entry name" value="4FE4S_FER_1"/>
    <property type="match status" value="1"/>
</dbReference>
<reference evidence="9" key="2">
    <citation type="submission" date="2020-09" db="EMBL/GenBank/DDBJ databases">
        <authorList>
            <person name="Sun Q."/>
            <person name="Zhou Y."/>
        </authorList>
    </citation>
    <scope>NUCLEOTIDE SEQUENCE</scope>
    <source>
        <strain evidence="9">CGMCC 1.12827</strain>
    </source>
</reference>
<dbReference type="InterPro" id="IPR051460">
    <property type="entry name" value="HdrC_iron-sulfur_subunit"/>
</dbReference>
<sequence>MNATTITIGTIAAVMSVFCWLLFLRGVGTMIRDIAQGQKVDSSRFWPFFPRLWTMLKEFVAHTRMVKFRTVGWAHWLVMFGFLIGAIFWFEAYGQIFDPDFHWPVIGAWKIYIFADEVLGLGTVIGILVLMTIRQLNHPRVPERLSRFSGSRFSAAYFVEWVVLLEGLGMVFVKTFKISSGLENPPIWTSFFTHYFAQLFTGSSEYWVTGAAVIKLMSGMVWLAVVGSNINWGVAWHRFAAFFNIYFKRDPKGGVALGAAKPMMSNGVVLDMETADPDVDAFGAGKVEDFTWKGWLDFTTCTECGRCQSQCPAWNTGKPLSPKLLIMSLRDHAQAKAPYLIAGGRKDMGGDEVGLVDADGNVDEAKLAKIPESARAEADRSLVGASAGTGEIDGELGAVIDTETLWSCTTCGACVEQCPVDIEHVDHIIDMRRYQVLIESEFPTELAGMFKNLENKGNPWGQNASARTNWIDEMDIEIPVFGQDVETFEGFEYLFWVGCAGAYEDRAKKTTKAVAELLDIAAVNFMVLGEGETCTGDSARRAGNEFLFQMLAQQNIETINEVFATAPAARKKVVVTCAHCFNTLSNEYPQLGAKYEVVHHTQLLNRLVRDKRLIPVAPVGGETVTYHDPCYLGRHNKVYDAPRELMAAAGSNLNEMPRHASRSMCCGAGGARMWMEEKIGKRINIDRVDEALSTLESSPAGETTQKVATGCPFCRVMLTDGVTAQTSGTENEGKVEVVDVAQLLLESVKRGAPEVTRTGRNLGPQSLHLSAPSSGGDAATATAVADATATVASAPTESRPEPASSSSAAAAPAKPAAKGFGMAGAKRPGGAKSPSAAAPAAETTAPETTAEPKAAEPKAPEPKAKGFGMGGAKRPGGAKKPGTAAATASTPAAESAPADSVATGTTAPETAAPEPKAKGFGMGGAKRPGAAKKPSAAAAPATEPAAAESASATTPAAESTAAETTATETAAPEPKAPEPKAKGFGMGAAKRPGAAAKKPAAATTAPAAETAEATAPEATPAPEATVTEAPSAPEATAPEPKAPEPKAKGFGMGSAKRPGAVGKAASAPAAAPAAPAEAPAAAAPAPKESAPEESAPEPKASAASVASEESTPTPASDRTDDARTITETTASKAKGFGIAAGKKRPGQR</sequence>
<feature type="compositionally biased region" description="Low complexity" evidence="6">
    <location>
        <begin position="878"/>
        <end position="914"/>
    </location>
</feature>
<keyword evidence="3" id="KW-0560">Oxidoreductase</keyword>
<evidence type="ECO:0000256" key="3">
    <source>
        <dbReference type="ARBA" id="ARBA00023002"/>
    </source>
</evidence>
<evidence type="ECO:0000256" key="6">
    <source>
        <dbReference type="SAM" id="MobiDB-lite"/>
    </source>
</evidence>
<feature type="compositionally biased region" description="Low complexity" evidence="6">
    <location>
        <begin position="1097"/>
        <end position="1110"/>
    </location>
</feature>
<evidence type="ECO:0000256" key="2">
    <source>
        <dbReference type="ARBA" id="ARBA00022723"/>
    </source>
</evidence>
<accession>A0A916TET1</accession>
<dbReference type="GO" id="GO:0046872">
    <property type="term" value="F:metal ion binding"/>
    <property type="evidence" value="ECO:0007669"/>
    <property type="project" value="UniProtKB-KW"/>
</dbReference>
<feature type="compositionally biased region" description="Low complexity" evidence="6">
    <location>
        <begin position="1058"/>
        <end position="1088"/>
    </location>
</feature>
<dbReference type="InterPro" id="IPR017896">
    <property type="entry name" value="4Fe4S_Fe-S-bd"/>
</dbReference>
<dbReference type="Proteomes" id="UP000621454">
    <property type="component" value="Unassembled WGS sequence"/>
</dbReference>
<feature type="compositionally biased region" description="Low complexity" evidence="6">
    <location>
        <begin position="1130"/>
        <end position="1140"/>
    </location>
</feature>
<dbReference type="InterPro" id="IPR017900">
    <property type="entry name" value="4Fe4S_Fe_S_CS"/>
</dbReference>
<feature type="compositionally biased region" description="Low complexity" evidence="6">
    <location>
        <begin position="770"/>
        <end position="817"/>
    </location>
</feature>
<evidence type="ECO:0000313" key="9">
    <source>
        <dbReference type="EMBL" id="GGB42291.1"/>
    </source>
</evidence>
<feature type="domain" description="4Fe-4S ferredoxin-type" evidence="8">
    <location>
        <begin position="396"/>
        <end position="428"/>
    </location>
</feature>
<keyword evidence="10" id="KW-1185">Reference proteome</keyword>
<feature type="transmembrane region" description="Helical" evidence="7">
    <location>
        <begin position="6"/>
        <end position="24"/>
    </location>
</feature>
<dbReference type="Pfam" id="PF02754">
    <property type="entry name" value="CCG"/>
    <property type="match status" value="2"/>
</dbReference>
<keyword evidence="5" id="KW-0411">Iron-sulfur</keyword>
<dbReference type="InterPro" id="IPR004017">
    <property type="entry name" value="Cys_rich_dom"/>
</dbReference>
<proteinExistence type="predicted"/>
<keyword evidence="4" id="KW-0408">Iron</keyword>
<keyword evidence="7" id="KW-0812">Transmembrane</keyword>
<dbReference type="Gene3D" id="1.10.1060.10">
    <property type="entry name" value="Alpha-helical ferredoxin"/>
    <property type="match status" value="1"/>
</dbReference>
<feature type="compositionally biased region" description="Basic and acidic residues" evidence="6">
    <location>
        <begin position="853"/>
        <end position="864"/>
    </location>
</feature>
<evidence type="ECO:0000313" key="10">
    <source>
        <dbReference type="Proteomes" id="UP000621454"/>
    </source>
</evidence>
<dbReference type="GO" id="GO:0051539">
    <property type="term" value="F:4 iron, 4 sulfur cluster binding"/>
    <property type="evidence" value="ECO:0007669"/>
    <property type="project" value="UniProtKB-KW"/>
</dbReference>
<feature type="transmembrane region" description="Helical" evidence="7">
    <location>
        <begin position="111"/>
        <end position="133"/>
    </location>
</feature>
<feature type="domain" description="4Fe-4S ferredoxin-type" evidence="8">
    <location>
        <begin position="292"/>
        <end position="322"/>
    </location>
</feature>
<dbReference type="GO" id="GO:0016491">
    <property type="term" value="F:oxidoreductase activity"/>
    <property type="evidence" value="ECO:0007669"/>
    <property type="project" value="UniProtKB-KW"/>
</dbReference>
<feature type="transmembrane region" description="Helical" evidence="7">
    <location>
        <begin position="73"/>
        <end position="91"/>
    </location>
</feature>
<keyword evidence="7" id="KW-1133">Transmembrane helix</keyword>
<feature type="region of interest" description="Disordered" evidence="6">
    <location>
        <begin position="755"/>
        <end position="1148"/>
    </location>
</feature>
<keyword evidence="2" id="KW-0479">Metal-binding</keyword>
<dbReference type="Pfam" id="PF13187">
    <property type="entry name" value="Fer4_9"/>
    <property type="match status" value="1"/>
</dbReference>
<feature type="transmembrane region" description="Helical" evidence="7">
    <location>
        <begin position="154"/>
        <end position="173"/>
    </location>
</feature>
<dbReference type="SUPFAM" id="SSF46548">
    <property type="entry name" value="alpha-helical ferredoxin"/>
    <property type="match status" value="1"/>
</dbReference>
<feature type="compositionally biased region" description="Low complexity" evidence="6">
    <location>
        <begin position="988"/>
        <end position="1039"/>
    </location>
</feature>
<dbReference type="AlphaFoldDB" id="A0A916TET1"/>
<dbReference type="PANTHER" id="PTHR43255">
    <property type="entry name" value="IRON-SULFUR-BINDING OXIDOREDUCTASE FADF-RELATED-RELATED"/>
    <property type="match status" value="1"/>
</dbReference>
<evidence type="ECO:0000259" key="8">
    <source>
        <dbReference type="PROSITE" id="PS51379"/>
    </source>
</evidence>
<comment type="caution">
    <text evidence="9">The sequence shown here is derived from an EMBL/GenBank/DDBJ whole genome shotgun (WGS) entry which is preliminary data.</text>
</comment>
<dbReference type="RefSeq" id="WP_188587697.1">
    <property type="nucleotide sequence ID" value="NZ_BMGC01000031.1"/>
</dbReference>
<protein>
    <submittedName>
        <fullName evidence="9">Fe-S oxidoreductase</fullName>
    </submittedName>
</protein>
<keyword evidence="7" id="KW-0472">Membrane</keyword>
<reference evidence="9" key="1">
    <citation type="journal article" date="2014" name="Int. J. Syst. Evol. Microbiol.">
        <title>Complete genome sequence of Corynebacterium casei LMG S-19264T (=DSM 44701T), isolated from a smear-ripened cheese.</title>
        <authorList>
            <consortium name="US DOE Joint Genome Institute (JGI-PGF)"/>
            <person name="Walter F."/>
            <person name="Albersmeier A."/>
            <person name="Kalinowski J."/>
            <person name="Ruckert C."/>
        </authorList>
    </citation>
    <scope>NUCLEOTIDE SEQUENCE</scope>
    <source>
        <strain evidence="9">CGMCC 1.12827</strain>
    </source>
</reference>
<dbReference type="GO" id="GO:0005886">
    <property type="term" value="C:plasma membrane"/>
    <property type="evidence" value="ECO:0007669"/>
    <property type="project" value="TreeGrafter"/>
</dbReference>
<name>A0A916TET1_9ACTN</name>
<dbReference type="PANTHER" id="PTHR43255:SF1">
    <property type="entry name" value="IRON-SULFUR-BINDING OXIDOREDUCTASE FADF-RELATED"/>
    <property type="match status" value="1"/>
</dbReference>
<dbReference type="EMBL" id="BMGC01000031">
    <property type="protein sequence ID" value="GGB42291.1"/>
    <property type="molecule type" value="Genomic_DNA"/>
</dbReference>
<feature type="compositionally biased region" description="Low complexity" evidence="6">
    <location>
        <begin position="831"/>
        <end position="852"/>
    </location>
</feature>
<evidence type="ECO:0000256" key="1">
    <source>
        <dbReference type="ARBA" id="ARBA00022485"/>
    </source>
</evidence>
<dbReference type="InterPro" id="IPR009051">
    <property type="entry name" value="Helical_ferredxn"/>
</dbReference>
<organism evidence="9 10">
    <name type="scientific">Gordonia jinhuaensis</name>
    <dbReference type="NCBI Taxonomy" id="1517702"/>
    <lineage>
        <taxon>Bacteria</taxon>
        <taxon>Bacillati</taxon>
        <taxon>Actinomycetota</taxon>
        <taxon>Actinomycetes</taxon>
        <taxon>Mycobacteriales</taxon>
        <taxon>Gordoniaceae</taxon>
        <taxon>Gordonia</taxon>
    </lineage>
</organism>
<keyword evidence="1" id="KW-0004">4Fe-4S</keyword>